<feature type="transmembrane region" description="Helical" evidence="1">
    <location>
        <begin position="117"/>
        <end position="135"/>
    </location>
</feature>
<keyword evidence="1" id="KW-0812">Transmembrane</keyword>
<reference evidence="2" key="2">
    <citation type="submission" date="2020-06" db="EMBL/GenBank/DDBJ databases">
        <authorList>
            <person name="Sheffer M."/>
        </authorList>
    </citation>
    <scope>NUCLEOTIDE SEQUENCE</scope>
</reference>
<keyword evidence="3" id="KW-1185">Reference proteome</keyword>
<protein>
    <submittedName>
        <fullName evidence="2">Uncharacterized protein</fullName>
    </submittedName>
</protein>
<reference evidence="2" key="1">
    <citation type="journal article" date="2020" name="bioRxiv">
        <title>Chromosome-level reference genome of the European wasp spider Argiope bruennichi: a resource for studies on range expansion and evolutionary adaptation.</title>
        <authorList>
            <person name="Sheffer M.M."/>
            <person name="Hoppe A."/>
            <person name="Krehenwinkel H."/>
            <person name="Uhl G."/>
            <person name="Kuss A.W."/>
            <person name="Jensen L."/>
            <person name="Jensen C."/>
            <person name="Gillespie R.G."/>
            <person name="Hoff K.J."/>
            <person name="Prost S."/>
        </authorList>
    </citation>
    <scope>NUCLEOTIDE SEQUENCE</scope>
</reference>
<dbReference type="EMBL" id="JABXBU010000002">
    <property type="protein sequence ID" value="KAF8795447.1"/>
    <property type="molecule type" value="Genomic_DNA"/>
</dbReference>
<name>A0A8T0FWG2_ARGBR</name>
<proteinExistence type="predicted"/>
<evidence type="ECO:0000256" key="1">
    <source>
        <dbReference type="SAM" id="Phobius"/>
    </source>
</evidence>
<evidence type="ECO:0000313" key="2">
    <source>
        <dbReference type="EMBL" id="KAF8795447.1"/>
    </source>
</evidence>
<evidence type="ECO:0000313" key="3">
    <source>
        <dbReference type="Proteomes" id="UP000807504"/>
    </source>
</evidence>
<sequence length="282" mass="31521">MDNAKNSSHGVTSLFDTKHNYDSSDSLRYAILSELDDFIPDRTVHDKYFYTPGGFYIPRERDAKYNYHIEEVTNTEDNENKEELAKDSNFKILTGSSETETGITERPSFLFLLKNTFLNPLLLISAVVIPIAFIIEMISPNMFSGNVLPSVGTTIVSGFGRSSDAGNVSHVEQVLDAINELGVTSLEDPKCLKQFICQYAVSQSTTHSESSWSVQNIMINLENSINDEILNKFGLNQLFKSMEMGDCESLLCKGSPAYTQNVPLFVKVILLGRKIFNLTQVV</sequence>
<keyword evidence="1" id="KW-1133">Transmembrane helix</keyword>
<comment type="caution">
    <text evidence="2">The sequence shown here is derived from an EMBL/GenBank/DDBJ whole genome shotgun (WGS) entry which is preliminary data.</text>
</comment>
<organism evidence="2 3">
    <name type="scientific">Argiope bruennichi</name>
    <name type="common">Wasp spider</name>
    <name type="synonym">Aranea bruennichi</name>
    <dbReference type="NCBI Taxonomy" id="94029"/>
    <lineage>
        <taxon>Eukaryota</taxon>
        <taxon>Metazoa</taxon>
        <taxon>Ecdysozoa</taxon>
        <taxon>Arthropoda</taxon>
        <taxon>Chelicerata</taxon>
        <taxon>Arachnida</taxon>
        <taxon>Araneae</taxon>
        <taxon>Araneomorphae</taxon>
        <taxon>Entelegynae</taxon>
        <taxon>Araneoidea</taxon>
        <taxon>Araneidae</taxon>
        <taxon>Argiope</taxon>
    </lineage>
</organism>
<keyword evidence="1" id="KW-0472">Membrane</keyword>
<gene>
    <name evidence="2" type="ORF">HNY73_003292</name>
</gene>
<dbReference type="AlphaFoldDB" id="A0A8T0FWG2"/>
<accession>A0A8T0FWG2</accession>
<dbReference type="Proteomes" id="UP000807504">
    <property type="component" value="Unassembled WGS sequence"/>
</dbReference>